<dbReference type="SUPFAM" id="SSF54001">
    <property type="entry name" value="Cysteine proteinases"/>
    <property type="match status" value="1"/>
</dbReference>
<feature type="domain" description="DUF8039" evidence="1">
    <location>
        <begin position="8"/>
        <end position="81"/>
    </location>
</feature>
<organism evidence="2">
    <name type="scientific">Glycine soja</name>
    <name type="common">Wild soybean</name>
    <dbReference type="NCBI Taxonomy" id="3848"/>
    <lineage>
        <taxon>Eukaryota</taxon>
        <taxon>Viridiplantae</taxon>
        <taxon>Streptophyta</taxon>
        <taxon>Embryophyta</taxon>
        <taxon>Tracheophyta</taxon>
        <taxon>Spermatophyta</taxon>
        <taxon>Magnoliopsida</taxon>
        <taxon>eudicotyledons</taxon>
        <taxon>Gunneridae</taxon>
        <taxon>Pentapetalae</taxon>
        <taxon>rosids</taxon>
        <taxon>fabids</taxon>
        <taxon>Fabales</taxon>
        <taxon>Fabaceae</taxon>
        <taxon>Papilionoideae</taxon>
        <taxon>50 kb inversion clade</taxon>
        <taxon>NPAAA clade</taxon>
        <taxon>indigoferoid/millettioid clade</taxon>
        <taxon>Phaseoleae</taxon>
        <taxon>Glycine</taxon>
        <taxon>Glycine subgen. Soja</taxon>
    </lineage>
</organism>
<dbReference type="InterPro" id="IPR038765">
    <property type="entry name" value="Papain-like_cys_pep_sf"/>
</dbReference>
<dbReference type="PANTHER" id="PTHR33018:SF34">
    <property type="entry name" value="OS02G0472350 PROTEIN"/>
    <property type="match status" value="1"/>
</dbReference>
<dbReference type="EMBL" id="KN659011">
    <property type="protein sequence ID" value="KHN19611.1"/>
    <property type="molecule type" value="Genomic_DNA"/>
</dbReference>
<dbReference type="InterPro" id="IPR058352">
    <property type="entry name" value="DUF8039"/>
</dbReference>
<dbReference type="Pfam" id="PF26133">
    <property type="entry name" value="DUF8039"/>
    <property type="match status" value="1"/>
</dbReference>
<evidence type="ECO:0000259" key="1">
    <source>
        <dbReference type="Pfam" id="PF26133"/>
    </source>
</evidence>
<dbReference type="PANTHER" id="PTHR33018">
    <property type="entry name" value="OS10G0338966 PROTEIN-RELATED"/>
    <property type="match status" value="1"/>
</dbReference>
<proteinExistence type="predicted"/>
<dbReference type="Gene3D" id="3.40.395.10">
    <property type="entry name" value="Adenoviral Proteinase, Chain A"/>
    <property type="match status" value="1"/>
</dbReference>
<dbReference type="Proteomes" id="UP000053555">
    <property type="component" value="Unassembled WGS sequence"/>
</dbReference>
<accession>A0A0B2QDD0</accession>
<protein>
    <recommendedName>
        <fullName evidence="1">DUF8039 domain-containing protein</fullName>
    </recommendedName>
</protein>
<sequence>MHGDSVGLHVIAEKSTKLVALGKLYDTFGTIHNVPYADDVVRVSVVKVYDGDAQVPFPTSEIKFVRVAVGTFVGWPTHLVKPISNEDLEKPMTTPFKIVAEDKALVPVDPLGELVKNLFEIYQKPIELSWDGAKFGIDNVKDGFFITHANVSEIILGDKCLNISLLQLWLTFMHDWSTSIGYGSLYCFLEPQCIHNAKNKHEECQNYIARWIKESQKQLYIAPYLNQAHWQLLVMCPRDNLVVWFCSLRKKPDAAIKAAVNSFMKTLSKSTEGNPYQPVPQWIEPKVCLACRVMFKTRAYKCGYYVMHWIWCIVSGGLKDEWIIICS</sequence>
<name>A0A0B2QDD0_GLYSO</name>
<gene>
    <name evidence="2" type="ORF">glysoja_032386</name>
</gene>
<reference evidence="2" key="1">
    <citation type="submission" date="2014-07" db="EMBL/GenBank/DDBJ databases">
        <title>Identification of a novel salt tolerance gene in wild soybean by whole-genome sequencing.</title>
        <authorList>
            <person name="Lam H.-M."/>
            <person name="Qi X."/>
            <person name="Li M.-W."/>
            <person name="Liu X."/>
            <person name="Xie M."/>
            <person name="Ni M."/>
            <person name="Xu X."/>
        </authorList>
    </citation>
    <scope>NUCLEOTIDE SEQUENCE [LARGE SCALE GENOMIC DNA]</scope>
    <source>
        <tissue evidence="2">Root</tissue>
    </source>
</reference>
<dbReference type="AlphaFoldDB" id="A0A0B2QDD0"/>
<evidence type="ECO:0000313" key="2">
    <source>
        <dbReference type="EMBL" id="KHN19611.1"/>
    </source>
</evidence>